<keyword evidence="2" id="KW-1185">Reference proteome</keyword>
<name>A0A1P8K2R0_9BURK</name>
<dbReference type="AlphaFoldDB" id="A0A1P8K2R0"/>
<evidence type="ECO:0008006" key="3">
    <source>
        <dbReference type="Google" id="ProtNLM"/>
    </source>
</evidence>
<accession>A0A1P8K2R0</accession>
<protein>
    <recommendedName>
        <fullName evidence="3">Sporulation protein</fullName>
    </recommendedName>
</protein>
<reference evidence="1 2" key="1">
    <citation type="submission" date="2017-01" db="EMBL/GenBank/DDBJ databases">
        <authorList>
            <person name="Mah S.A."/>
            <person name="Swanson W.J."/>
            <person name="Moy G.W."/>
            <person name="Vacquier V.D."/>
        </authorList>
    </citation>
    <scope>NUCLEOTIDE SEQUENCE [LARGE SCALE GENOMIC DNA]</scope>
    <source>
        <strain evidence="1 2">DCY110</strain>
    </source>
</reference>
<sequence length="84" mass="8823">MLRLAVLLLLLANGLYFAWAHNLLAGWGPTPATEPQRLQQQVKPELLQLLPRANPASAPASSAPAADAGGLQHVAHRGAVTRAS</sequence>
<dbReference type="STRING" id="1842727.RD110_26425"/>
<evidence type="ECO:0000313" key="1">
    <source>
        <dbReference type="EMBL" id="APW40300.1"/>
    </source>
</evidence>
<dbReference type="Proteomes" id="UP000186609">
    <property type="component" value="Chromosome"/>
</dbReference>
<dbReference type="KEGG" id="rhy:RD110_26425"/>
<dbReference type="EMBL" id="CP019236">
    <property type="protein sequence ID" value="APW40300.1"/>
    <property type="molecule type" value="Genomic_DNA"/>
</dbReference>
<proteinExistence type="predicted"/>
<evidence type="ECO:0000313" key="2">
    <source>
        <dbReference type="Proteomes" id="UP000186609"/>
    </source>
</evidence>
<organism evidence="1 2">
    <name type="scientific">Rhodoferax koreensis</name>
    <dbReference type="NCBI Taxonomy" id="1842727"/>
    <lineage>
        <taxon>Bacteria</taxon>
        <taxon>Pseudomonadati</taxon>
        <taxon>Pseudomonadota</taxon>
        <taxon>Betaproteobacteria</taxon>
        <taxon>Burkholderiales</taxon>
        <taxon>Comamonadaceae</taxon>
        <taxon>Rhodoferax</taxon>
    </lineage>
</organism>
<gene>
    <name evidence="1" type="ORF">RD110_26425</name>
</gene>